<dbReference type="Proteomes" id="UP001286456">
    <property type="component" value="Unassembled WGS sequence"/>
</dbReference>
<dbReference type="AlphaFoldDB" id="A0AAE0IML3"/>
<sequence>MLGLKRLAFWMVEGACIACLSRSNLAARRQSRKPRCSSAFVPRKEETAEPWNGMKRAAVCARQRPKVSSLGRASTGIC</sequence>
<keyword evidence="2" id="KW-1185">Reference proteome</keyword>
<comment type="caution">
    <text evidence="1">The sequence shown here is derived from an EMBL/GenBank/DDBJ whole genome shotgun (WGS) entry which is preliminary data.</text>
</comment>
<reference evidence="1" key="1">
    <citation type="journal article" date="2023" name="Mol. Phylogenet. Evol.">
        <title>Genome-scale phylogeny and comparative genomics of the fungal order Sordariales.</title>
        <authorList>
            <person name="Hensen N."/>
            <person name="Bonometti L."/>
            <person name="Westerberg I."/>
            <person name="Brannstrom I.O."/>
            <person name="Guillou S."/>
            <person name="Cros-Aarteil S."/>
            <person name="Calhoun S."/>
            <person name="Haridas S."/>
            <person name="Kuo A."/>
            <person name="Mondo S."/>
            <person name="Pangilinan J."/>
            <person name="Riley R."/>
            <person name="LaButti K."/>
            <person name="Andreopoulos B."/>
            <person name="Lipzen A."/>
            <person name="Chen C."/>
            <person name="Yan M."/>
            <person name="Daum C."/>
            <person name="Ng V."/>
            <person name="Clum A."/>
            <person name="Steindorff A."/>
            <person name="Ohm R.A."/>
            <person name="Martin F."/>
            <person name="Silar P."/>
            <person name="Natvig D.O."/>
            <person name="Lalanne C."/>
            <person name="Gautier V."/>
            <person name="Ament-Velasquez S.L."/>
            <person name="Kruys A."/>
            <person name="Hutchinson M.I."/>
            <person name="Powell A.J."/>
            <person name="Barry K."/>
            <person name="Miller A.N."/>
            <person name="Grigoriev I.V."/>
            <person name="Debuchy R."/>
            <person name="Gladieux P."/>
            <person name="Hiltunen Thoren M."/>
            <person name="Johannesson H."/>
        </authorList>
    </citation>
    <scope>NUCLEOTIDE SEQUENCE</scope>
    <source>
        <strain evidence="1">SMH4131-1</strain>
    </source>
</reference>
<gene>
    <name evidence="1" type="ORF">B0T19DRAFT_422734</name>
</gene>
<evidence type="ECO:0000313" key="1">
    <source>
        <dbReference type="EMBL" id="KAK3327764.1"/>
    </source>
</evidence>
<organism evidence="1 2">
    <name type="scientific">Cercophora scortea</name>
    <dbReference type="NCBI Taxonomy" id="314031"/>
    <lineage>
        <taxon>Eukaryota</taxon>
        <taxon>Fungi</taxon>
        <taxon>Dikarya</taxon>
        <taxon>Ascomycota</taxon>
        <taxon>Pezizomycotina</taxon>
        <taxon>Sordariomycetes</taxon>
        <taxon>Sordariomycetidae</taxon>
        <taxon>Sordariales</taxon>
        <taxon>Lasiosphaeriaceae</taxon>
        <taxon>Cercophora</taxon>
    </lineage>
</organism>
<protein>
    <submittedName>
        <fullName evidence="1">Uncharacterized protein</fullName>
    </submittedName>
</protein>
<name>A0AAE0IML3_9PEZI</name>
<accession>A0AAE0IML3</accession>
<reference evidence="1" key="2">
    <citation type="submission" date="2023-06" db="EMBL/GenBank/DDBJ databases">
        <authorList>
            <consortium name="Lawrence Berkeley National Laboratory"/>
            <person name="Haridas S."/>
            <person name="Hensen N."/>
            <person name="Bonometti L."/>
            <person name="Westerberg I."/>
            <person name="Brannstrom I.O."/>
            <person name="Guillou S."/>
            <person name="Cros-Aarteil S."/>
            <person name="Calhoun S."/>
            <person name="Kuo A."/>
            <person name="Mondo S."/>
            <person name="Pangilinan J."/>
            <person name="Riley R."/>
            <person name="Labutti K."/>
            <person name="Andreopoulos B."/>
            <person name="Lipzen A."/>
            <person name="Chen C."/>
            <person name="Yanf M."/>
            <person name="Daum C."/>
            <person name="Ng V."/>
            <person name="Clum A."/>
            <person name="Steindorff A."/>
            <person name="Ohm R."/>
            <person name="Martin F."/>
            <person name="Silar P."/>
            <person name="Natvig D."/>
            <person name="Lalanne C."/>
            <person name="Gautier V."/>
            <person name="Ament-Velasquez S.L."/>
            <person name="Kruys A."/>
            <person name="Hutchinson M.I."/>
            <person name="Powell A.J."/>
            <person name="Barry K."/>
            <person name="Miller A.N."/>
            <person name="Grigoriev I.V."/>
            <person name="Debuchy R."/>
            <person name="Gladieux P."/>
            <person name="Thoren M.H."/>
            <person name="Johannesson H."/>
        </authorList>
    </citation>
    <scope>NUCLEOTIDE SEQUENCE</scope>
    <source>
        <strain evidence="1">SMH4131-1</strain>
    </source>
</reference>
<dbReference type="EMBL" id="JAUEPO010000003">
    <property type="protein sequence ID" value="KAK3327764.1"/>
    <property type="molecule type" value="Genomic_DNA"/>
</dbReference>
<evidence type="ECO:0000313" key="2">
    <source>
        <dbReference type="Proteomes" id="UP001286456"/>
    </source>
</evidence>
<proteinExistence type="predicted"/>